<dbReference type="RefSeq" id="WP_066310216.1">
    <property type="nucleotide sequence ID" value="NZ_LQRT01000002.1"/>
</dbReference>
<sequence length="530" mass="60976">MNLSDLPTNLESIKRFFKLRNAIKIIAIFVSVGIYHFTFEYKAPAENFLTMYFGQSKNFKFYSGAPGGFYIKIGEYLKTETLNKKEYDFIVESKETAGSLDNLNKVITRSNSFGLVNEVTAPPNDYSRSQANYITPLYLERLHIFYRKDAFEKSVRKLDSKIAATSKKPVLKLKTDIFTKAFLNNARINGGPHGSGTRLLTSYFLNTIEDFDPKPLYSYNNKDGKKHLMEEKDIDILFSLVGDPIPWFKELVKNDNYGMISIDPALIVKVNSTYNLNLRFADFKGKYNFKDVKVITTTGSYVNLIASKDITNNTIIEVLKLLQKGKTAFKMSVSSGQIDQDIIGQLDEIEFDSKIDKFNKEKTSLLQSFILFCLTISISSFIIILFLITSISRLKISKYYRVITEIYQEYLTFEYEITNATRGIKTPILNNNSLNRVSELCLGFQKVLQTINNAFSDYKIGAITENDYKDLLKEFHVIVEDFNNGLHRRLFHAISDGETIKLEELRSYFFAGFLKSSDYERLSEFFEIKK</sequence>
<dbReference type="EMBL" id="LQRT01000002">
    <property type="protein sequence ID" value="KZS42457.1"/>
    <property type="molecule type" value="Genomic_DNA"/>
</dbReference>
<accession>A0A163CIS9</accession>
<gene>
    <name evidence="2" type="ORF">AWE51_03165</name>
</gene>
<organism evidence="2 3">
    <name type="scientific">Aquimarina aggregata</name>
    <dbReference type="NCBI Taxonomy" id="1642818"/>
    <lineage>
        <taxon>Bacteria</taxon>
        <taxon>Pseudomonadati</taxon>
        <taxon>Bacteroidota</taxon>
        <taxon>Flavobacteriia</taxon>
        <taxon>Flavobacteriales</taxon>
        <taxon>Flavobacteriaceae</taxon>
        <taxon>Aquimarina</taxon>
    </lineage>
</organism>
<dbReference type="Pfam" id="PF16868">
    <property type="entry name" value="NMT1_3"/>
    <property type="match status" value="1"/>
</dbReference>
<keyword evidence="1" id="KW-1133">Transmembrane helix</keyword>
<keyword evidence="3" id="KW-1185">Reference proteome</keyword>
<feature type="transmembrane region" description="Helical" evidence="1">
    <location>
        <begin position="369"/>
        <end position="391"/>
    </location>
</feature>
<proteinExistence type="predicted"/>
<feature type="transmembrane region" description="Helical" evidence="1">
    <location>
        <begin position="21"/>
        <end position="39"/>
    </location>
</feature>
<reference evidence="2 3" key="1">
    <citation type="submission" date="2016-01" db="EMBL/GenBank/DDBJ databases">
        <title>The draft genome sequence of Aquimarina sp. RZW4-3-2.</title>
        <authorList>
            <person name="Wang Y."/>
        </authorList>
    </citation>
    <scope>NUCLEOTIDE SEQUENCE [LARGE SCALE GENOMIC DNA]</scope>
    <source>
        <strain evidence="2 3">RZW4-3-2</strain>
    </source>
</reference>
<keyword evidence="1" id="KW-0812">Transmembrane</keyword>
<protein>
    <submittedName>
        <fullName evidence="2">Uncharacterized protein</fullName>
    </submittedName>
</protein>
<keyword evidence="1" id="KW-0472">Membrane</keyword>
<dbReference type="AlphaFoldDB" id="A0A163CIS9"/>
<evidence type="ECO:0000256" key="1">
    <source>
        <dbReference type="SAM" id="Phobius"/>
    </source>
</evidence>
<dbReference type="OrthoDB" id="705172at2"/>
<evidence type="ECO:0000313" key="3">
    <source>
        <dbReference type="Proteomes" id="UP000076715"/>
    </source>
</evidence>
<name>A0A163CIS9_9FLAO</name>
<dbReference type="PANTHER" id="PTHR42941">
    <property type="entry name" value="SLL1037 PROTEIN"/>
    <property type="match status" value="1"/>
</dbReference>
<dbReference type="PANTHER" id="PTHR42941:SF1">
    <property type="entry name" value="SLL1037 PROTEIN"/>
    <property type="match status" value="1"/>
</dbReference>
<dbReference type="SUPFAM" id="SSF53850">
    <property type="entry name" value="Periplasmic binding protein-like II"/>
    <property type="match status" value="1"/>
</dbReference>
<dbReference type="InterPro" id="IPR011852">
    <property type="entry name" value="TRAP_TAXI"/>
</dbReference>
<comment type="caution">
    <text evidence="2">The sequence shown here is derived from an EMBL/GenBank/DDBJ whole genome shotgun (WGS) entry which is preliminary data.</text>
</comment>
<dbReference type="Proteomes" id="UP000076715">
    <property type="component" value="Unassembled WGS sequence"/>
</dbReference>
<dbReference type="Gene3D" id="3.40.190.10">
    <property type="entry name" value="Periplasmic binding protein-like II"/>
    <property type="match status" value="2"/>
</dbReference>
<evidence type="ECO:0000313" key="2">
    <source>
        <dbReference type="EMBL" id="KZS42457.1"/>
    </source>
</evidence>